<dbReference type="OrthoDB" id="9790023at2"/>
<dbReference type="Gene3D" id="3.40.50.10320">
    <property type="entry name" value="LmbE-like"/>
    <property type="match status" value="1"/>
</dbReference>
<proteinExistence type="predicted"/>
<accession>A0A418SEB7</accession>
<dbReference type="EMBL" id="CP060436">
    <property type="protein sequence ID" value="QPM89647.1"/>
    <property type="molecule type" value="Genomic_DNA"/>
</dbReference>
<dbReference type="AlphaFoldDB" id="A0A418SEB7"/>
<gene>
    <name evidence="1" type="ORF">PSAL_008700</name>
</gene>
<dbReference type="InterPro" id="IPR003737">
    <property type="entry name" value="GlcNAc_PI_deacetylase-related"/>
</dbReference>
<sequence>MNIALDPRLQGVFAGQERLVVLSPHPDDESLGCGGLLARAFSGAGAHVICLTDGSASHPGSTLWPPQLLARQRRAELIEAIDRLGGSDRDLTWLGMPDSQLYRADPKVIAGDLERIIDGLGIAQIFAPAIEDGHEDHQATAAFTQALRARRPDWAYYAYPVWSRWDEPDFDRKIAAHDPVHIPLGGLSARKRAAIEAHQSQLGQVVRDDPSGFTLPPGFVETFANGDEIFWRIP</sequence>
<dbReference type="GO" id="GO:0016811">
    <property type="term" value="F:hydrolase activity, acting on carbon-nitrogen (but not peptide) bonds, in linear amides"/>
    <property type="evidence" value="ECO:0007669"/>
    <property type="project" value="TreeGrafter"/>
</dbReference>
<dbReference type="InterPro" id="IPR024078">
    <property type="entry name" value="LmbE-like_dom_sf"/>
</dbReference>
<dbReference type="Pfam" id="PF02585">
    <property type="entry name" value="PIG-L"/>
    <property type="match status" value="1"/>
</dbReference>
<reference evidence="1 2" key="1">
    <citation type="submission" date="2020-08" db="EMBL/GenBank/DDBJ databases">
        <title>Genome sequence of Rhodobacteraceae bacterium Lw-13e.</title>
        <authorList>
            <person name="Poehlein A."/>
            <person name="Wolter L."/>
            <person name="Daniel R."/>
            <person name="Brinkhoff T."/>
        </authorList>
    </citation>
    <scope>NUCLEOTIDE SEQUENCE [LARGE SCALE GENOMIC DNA]</scope>
    <source>
        <strain evidence="1 2">Lw-13e</strain>
    </source>
</reference>
<dbReference type="Proteomes" id="UP000283786">
    <property type="component" value="Chromosome"/>
</dbReference>
<dbReference type="PANTHER" id="PTHR12993:SF29">
    <property type="entry name" value="BLR3841 PROTEIN"/>
    <property type="match status" value="1"/>
</dbReference>
<organism evidence="1 2">
    <name type="scientific">Pseudooceanicola algae</name>
    <dbReference type="NCBI Taxonomy" id="1537215"/>
    <lineage>
        <taxon>Bacteria</taxon>
        <taxon>Pseudomonadati</taxon>
        <taxon>Pseudomonadota</taxon>
        <taxon>Alphaproteobacteria</taxon>
        <taxon>Rhodobacterales</taxon>
        <taxon>Paracoccaceae</taxon>
        <taxon>Pseudooceanicola</taxon>
    </lineage>
</organism>
<dbReference type="RefSeq" id="WP_119840050.1">
    <property type="nucleotide sequence ID" value="NZ_CP060436.1"/>
</dbReference>
<dbReference type="SUPFAM" id="SSF102588">
    <property type="entry name" value="LmbE-like"/>
    <property type="match status" value="1"/>
</dbReference>
<evidence type="ECO:0000313" key="1">
    <source>
        <dbReference type="EMBL" id="QPM89647.1"/>
    </source>
</evidence>
<dbReference type="PANTHER" id="PTHR12993">
    <property type="entry name" value="N-ACETYLGLUCOSAMINYL-PHOSPHATIDYLINOSITOL DE-N-ACETYLASE-RELATED"/>
    <property type="match status" value="1"/>
</dbReference>
<name>A0A418SEB7_9RHOB</name>
<protein>
    <submittedName>
        <fullName evidence="1">Uncharacterized protein</fullName>
    </submittedName>
</protein>
<dbReference type="KEGG" id="palw:PSAL_008700"/>
<keyword evidence="2" id="KW-1185">Reference proteome</keyword>
<evidence type="ECO:0000313" key="2">
    <source>
        <dbReference type="Proteomes" id="UP000283786"/>
    </source>
</evidence>